<keyword evidence="13 14" id="KW-0326">Glycosidase</keyword>
<comment type="function">
    <text evidence="2">Adenine glycosylase active on G-A mispairs. MutY also corrects error-prone DNA synthesis past GO lesions which are due to the oxidatively damaged form of guanine: 7,8-dihydro-8-oxoguanine (8-oxo-dGTP).</text>
</comment>
<dbReference type="GO" id="GO:0000701">
    <property type="term" value="F:purine-specific mismatch base pair DNA N-glycosylase activity"/>
    <property type="evidence" value="ECO:0007669"/>
    <property type="project" value="UniProtKB-EC"/>
</dbReference>
<dbReference type="Gene3D" id="1.10.1670.10">
    <property type="entry name" value="Helix-hairpin-Helix base-excision DNA repair enzymes (C-terminal)"/>
    <property type="match status" value="1"/>
</dbReference>
<evidence type="ECO:0000256" key="9">
    <source>
        <dbReference type="ARBA" id="ARBA00022801"/>
    </source>
</evidence>
<dbReference type="InterPro" id="IPR003265">
    <property type="entry name" value="HhH-GPD_domain"/>
</dbReference>
<evidence type="ECO:0000313" key="17">
    <source>
        <dbReference type="Proteomes" id="UP000001494"/>
    </source>
</evidence>
<keyword evidence="6" id="KW-0004">4Fe-4S</keyword>
<evidence type="ECO:0000256" key="3">
    <source>
        <dbReference type="ARBA" id="ARBA00008343"/>
    </source>
</evidence>
<sequence>MQKSAVYREITTDLLNWYQRHARILPWRTEAQQNKVDPYRVWLSEIMLQQTTTAHAAPYYLKFVERWPTVEALAAAQEADVMAEWAGLGYYSRARNLIKCAKEVVASGGKFPDNEQGLLALPGIGRYTAAAIVAIAFGKRAVVVDANVERVVSRLFAIETPLPASRPIIAEETDKLTPDSAAGDFAQAMMDIGATICVNRQPTCAICPMMPHCEGQKTGNPAVFPIKAPKKIRPTRIGYAFIVTSKDQILLIRRPDKGLLGGMRALPSSEWLDQSKITTTASDAETEQQAIKEAFPSFPAQAQKNLMTLAWEKQGHIEHIFTHFALELRIFSAETTSDMIEGEYWPIDEIDLAGLPTVFKKAVKKYLKQTRKA</sequence>
<dbReference type="Pfam" id="PF14815">
    <property type="entry name" value="NUDIX_4"/>
    <property type="match status" value="1"/>
</dbReference>
<dbReference type="Proteomes" id="UP000001494">
    <property type="component" value="Chromosome"/>
</dbReference>
<keyword evidence="9" id="KW-0378">Hydrolase</keyword>
<dbReference type="Pfam" id="PF00730">
    <property type="entry name" value="HhH-GPD"/>
    <property type="match status" value="1"/>
</dbReference>
<keyword evidence="10 14" id="KW-0408">Iron</keyword>
<dbReference type="GO" id="GO:0032357">
    <property type="term" value="F:oxidized purine DNA binding"/>
    <property type="evidence" value="ECO:0007669"/>
    <property type="project" value="TreeGrafter"/>
</dbReference>
<dbReference type="RefSeq" id="WP_014501078.1">
    <property type="nucleotide sequence ID" value="NC_017262.1"/>
</dbReference>
<dbReference type="SUPFAM" id="SSF55811">
    <property type="entry name" value="Nudix"/>
    <property type="match status" value="1"/>
</dbReference>
<dbReference type="HOGENOM" id="CLU_012862_0_2_5"/>
<evidence type="ECO:0000256" key="14">
    <source>
        <dbReference type="RuleBase" id="RU365096"/>
    </source>
</evidence>
<evidence type="ECO:0000256" key="4">
    <source>
        <dbReference type="ARBA" id="ARBA00012045"/>
    </source>
</evidence>
<dbReference type="EC" id="3.2.2.31" evidence="4 14"/>
<dbReference type="PANTHER" id="PTHR42944">
    <property type="entry name" value="ADENINE DNA GLYCOSYLASE"/>
    <property type="match status" value="1"/>
</dbReference>
<dbReference type="CDD" id="cd03431">
    <property type="entry name" value="NUDIX_DNA_Glycosylase_C-MutY"/>
    <property type="match status" value="1"/>
</dbReference>
<dbReference type="OrthoDB" id="9802365at2"/>
<dbReference type="eggNOG" id="COG1194">
    <property type="taxonomic scope" value="Bacteria"/>
</dbReference>
<dbReference type="InterPro" id="IPR023170">
    <property type="entry name" value="HhH_base_excis_C"/>
</dbReference>
<evidence type="ECO:0000256" key="10">
    <source>
        <dbReference type="ARBA" id="ARBA00023004"/>
    </source>
</evidence>
<evidence type="ECO:0000256" key="8">
    <source>
        <dbReference type="ARBA" id="ARBA00022763"/>
    </source>
</evidence>
<comment type="cofactor">
    <cofactor evidence="14">
        <name>[4Fe-4S] cluster</name>
        <dbReference type="ChEBI" id="CHEBI:49883"/>
    </cofactor>
    <text evidence="14">Binds 1 [4Fe-4S] cluster.</text>
</comment>
<dbReference type="InterPro" id="IPR000445">
    <property type="entry name" value="HhH_motif"/>
</dbReference>
<dbReference type="InterPro" id="IPR004036">
    <property type="entry name" value="Endonuclease-III-like_CS2"/>
</dbReference>
<dbReference type="GO" id="GO:0006298">
    <property type="term" value="P:mismatch repair"/>
    <property type="evidence" value="ECO:0007669"/>
    <property type="project" value="TreeGrafter"/>
</dbReference>
<organism evidence="16 17">
    <name type="scientific">Zymomonas mobilis subsp. mobilis (strain ATCC 10988 / DSM 424 / LMG 404 / NCIMB 8938 / NRRL B-806 / ZM1)</name>
    <dbReference type="NCBI Taxonomy" id="555217"/>
    <lineage>
        <taxon>Bacteria</taxon>
        <taxon>Pseudomonadati</taxon>
        <taxon>Pseudomonadota</taxon>
        <taxon>Alphaproteobacteria</taxon>
        <taxon>Sphingomonadales</taxon>
        <taxon>Zymomonadaceae</taxon>
        <taxon>Zymomonas</taxon>
    </lineage>
</organism>
<dbReference type="Gene3D" id="1.10.340.30">
    <property type="entry name" value="Hypothetical protein, domain 2"/>
    <property type="match status" value="1"/>
</dbReference>
<dbReference type="Pfam" id="PF00633">
    <property type="entry name" value="HHH"/>
    <property type="match status" value="1"/>
</dbReference>
<dbReference type="SUPFAM" id="SSF48150">
    <property type="entry name" value="DNA-glycosylase"/>
    <property type="match status" value="1"/>
</dbReference>
<dbReference type="NCBIfam" id="TIGR01084">
    <property type="entry name" value="mutY"/>
    <property type="match status" value="1"/>
</dbReference>
<dbReference type="GO" id="GO:0051539">
    <property type="term" value="F:4 iron, 4 sulfur cluster binding"/>
    <property type="evidence" value="ECO:0007669"/>
    <property type="project" value="UniProtKB-UniRule"/>
</dbReference>
<keyword evidence="7" id="KW-0479">Metal-binding</keyword>
<keyword evidence="12" id="KW-0234">DNA repair</keyword>
<evidence type="ECO:0000256" key="11">
    <source>
        <dbReference type="ARBA" id="ARBA00023014"/>
    </source>
</evidence>
<dbReference type="InterPro" id="IPR011257">
    <property type="entry name" value="DNA_glycosylase"/>
</dbReference>
<dbReference type="FunFam" id="1.10.340.30:FF:000002">
    <property type="entry name" value="Adenine DNA glycosylase"/>
    <property type="match status" value="1"/>
</dbReference>
<dbReference type="EMBL" id="CP002850">
    <property type="protein sequence ID" value="AEH63283.1"/>
    <property type="molecule type" value="Genomic_DNA"/>
</dbReference>
<comment type="catalytic activity">
    <reaction evidence="1 14">
        <text>Hydrolyzes free adenine bases from 7,8-dihydro-8-oxoguanine:adenine mismatched double-stranded DNA, leaving an apurinic site.</text>
        <dbReference type="EC" id="3.2.2.31"/>
    </reaction>
</comment>
<evidence type="ECO:0000313" key="16">
    <source>
        <dbReference type="EMBL" id="AEH63283.1"/>
    </source>
</evidence>
<dbReference type="PANTHER" id="PTHR42944:SF1">
    <property type="entry name" value="ADENINE DNA GLYCOSYLASE"/>
    <property type="match status" value="1"/>
</dbReference>
<keyword evidence="8 14" id="KW-0227">DNA damage</keyword>
<evidence type="ECO:0000259" key="15">
    <source>
        <dbReference type="SMART" id="SM00478"/>
    </source>
</evidence>
<reference evidence="16 17" key="1">
    <citation type="journal article" date="2011" name="J. Bacteriol.">
        <title>Genome sequence of the ethanol-producing Zymomonas mobilis subsp. mobilis lectotype strain ATCC 10988.</title>
        <authorList>
            <person name="Pappas K.M."/>
            <person name="Kouvelis V.N."/>
            <person name="Saunders E."/>
            <person name="Brettin T.S."/>
            <person name="Bruce D."/>
            <person name="Detter C."/>
            <person name="Balakireva M."/>
            <person name="Han C.S."/>
            <person name="Savvakis G."/>
            <person name="Kyrpides N.C."/>
            <person name="Typas M.A."/>
        </authorList>
    </citation>
    <scope>NUCLEOTIDE SEQUENCE [LARGE SCALE GENOMIC DNA]</scope>
    <source>
        <strain evidence="17">ATCC 10988 / DSM 424 / CCUG 17860 / LMG 404 / NCIMB 8938 / NRRL B-806 / ZM1</strain>
    </source>
</reference>
<dbReference type="GO" id="GO:0046872">
    <property type="term" value="F:metal ion binding"/>
    <property type="evidence" value="ECO:0007669"/>
    <property type="project" value="UniProtKB-UniRule"/>
</dbReference>
<evidence type="ECO:0000256" key="12">
    <source>
        <dbReference type="ARBA" id="ARBA00023204"/>
    </source>
</evidence>
<keyword evidence="11" id="KW-0411">Iron-sulfur</keyword>
<accession>A0A0H3G3D5</accession>
<evidence type="ECO:0000256" key="1">
    <source>
        <dbReference type="ARBA" id="ARBA00000843"/>
    </source>
</evidence>
<dbReference type="GO" id="GO:0006284">
    <property type="term" value="P:base-excision repair"/>
    <property type="evidence" value="ECO:0007669"/>
    <property type="project" value="UniProtKB-UniRule"/>
</dbReference>
<dbReference type="InterPro" id="IPR005760">
    <property type="entry name" value="A/G_AdeGlyc_MutY"/>
</dbReference>
<dbReference type="AlphaFoldDB" id="A0A0H3G3D5"/>
<dbReference type="Gene3D" id="3.90.79.10">
    <property type="entry name" value="Nucleoside Triphosphate Pyrophosphohydrolase"/>
    <property type="match status" value="1"/>
</dbReference>
<evidence type="ECO:0000256" key="13">
    <source>
        <dbReference type="ARBA" id="ARBA00023295"/>
    </source>
</evidence>
<name>A0A0H3G3D5_ZYMMA</name>
<dbReference type="CDD" id="cd00056">
    <property type="entry name" value="ENDO3c"/>
    <property type="match status" value="1"/>
</dbReference>
<gene>
    <name evidence="16" type="ordered locus">Zmob_1464</name>
</gene>
<dbReference type="InterPro" id="IPR044298">
    <property type="entry name" value="MIG/MutY"/>
</dbReference>
<dbReference type="GO" id="GO:0035485">
    <property type="term" value="F:adenine/guanine mispair binding"/>
    <property type="evidence" value="ECO:0007669"/>
    <property type="project" value="TreeGrafter"/>
</dbReference>
<comment type="similarity">
    <text evidence="3 14">Belongs to the Nth/MutY family.</text>
</comment>
<evidence type="ECO:0000256" key="7">
    <source>
        <dbReference type="ARBA" id="ARBA00022723"/>
    </source>
</evidence>
<dbReference type="InterPro" id="IPR015797">
    <property type="entry name" value="NUDIX_hydrolase-like_dom_sf"/>
</dbReference>
<dbReference type="PROSITE" id="PS01155">
    <property type="entry name" value="ENDONUCLEASE_III_2"/>
    <property type="match status" value="1"/>
</dbReference>
<evidence type="ECO:0000256" key="6">
    <source>
        <dbReference type="ARBA" id="ARBA00022485"/>
    </source>
</evidence>
<dbReference type="SMART" id="SM00478">
    <property type="entry name" value="ENDO3c"/>
    <property type="match status" value="1"/>
</dbReference>
<dbReference type="GO" id="GO:0034039">
    <property type="term" value="F:8-oxo-7,8-dihydroguanine DNA N-glycosylase activity"/>
    <property type="evidence" value="ECO:0007669"/>
    <property type="project" value="TreeGrafter"/>
</dbReference>
<proteinExistence type="inferred from homology"/>
<protein>
    <recommendedName>
        <fullName evidence="5 14">Adenine DNA glycosylase</fullName>
        <ecNumber evidence="4 14">3.2.2.31</ecNumber>
    </recommendedName>
</protein>
<evidence type="ECO:0000256" key="2">
    <source>
        <dbReference type="ARBA" id="ARBA00002933"/>
    </source>
</evidence>
<dbReference type="InterPro" id="IPR029119">
    <property type="entry name" value="MutY_C"/>
</dbReference>
<feature type="domain" description="HhH-GPD" evidence="15">
    <location>
        <begin position="47"/>
        <end position="195"/>
    </location>
</feature>
<evidence type="ECO:0000256" key="5">
    <source>
        <dbReference type="ARBA" id="ARBA00022023"/>
    </source>
</evidence>
<dbReference type="KEGG" id="zmm:Zmob_1464"/>